<dbReference type="PANTHER" id="PTHR43309">
    <property type="entry name" value="5-OXOPROLINASE SUBUNIT C"/>
    <property type="match status" value="1"/>
</dbReference>
<dbReference type="InterPro" id="IPR003778">
    <property type="entry name" value="CT_A_B"/>
</dbReference>
<dbReference type="InterPro" id="IPR036866">
    <property type="entry name" value="RibonucZ/Hydroxyglut_hydro"/>
</dbReference>
<evidence type="ECO:0000313" key="5">
    <source>
        <dbReference type="EMBL" id="KKL54604.1"/>
    </source>
</evidence>
<dbReference type="Gene3D" id="3.60.15.10">
    <property type="entry name" value="Ribonuclease Z/Hydroxyacylglutathione hydrolase-like"/>
    <property type="match status" value="1"/>
</dbReference>
<dbReference type="EMBL" id="LAZR01031140">
    <property type="protein sequence ID" value="KKL54604.1"/>
    <property type="molecule type" value="Genomic_DNA"/>
</dbReference>
<dbReference type="GO" id="GO:0016787">
    <property type="term" value="F:hydrolase activity"/>
    <property type="evidence" value="ECO:0007669"/>
    <property type="project" value="UniProtKB-KW"/>
</dbReference>
<gene>
    <name evidence="5" type="ORF">LCGC14_2263760</name>
</gene>
<dbReference type="SMART" id="SM00797">
    <property type="entry name" value="AHS2"/>
    <property type="match status" value="1"/>
</dbReference>
<keyword evidence="3" id="KW-0067">ATP-binding</keyword>
<dbReference type="PANTHER" id="PTHR43309:SF3">
    <property type="entry name" value="5-OXOPROLINASE SUBUNIT C"/>
    <property type="match status" value="1"/>
</dbReference>
<proteinExistence type="predicted"/>
<dbReference type="Pfam" id="PF02626">
    <property type="entry name" value="CT_A_B"/>
    <property type="match status" value="1"/>
</dbReference>
<dbReference type="GO" id="GO:0005524">
    <property type="term" value="F:ATP binding"/>
    <property type="evidence" value="ECO:0007669"/>
    <property type="project" value="UniProtKB-KW"/>
</dbReference>
<protein>
    <recommendedName>
        <fullName evidence="4">Carboxyltransferase domain-containing protein</fullName>
    </recommendedName>
</protein>
<name>A0A0F9CZ57_9ZZZZ</name>
<organism evidence="5">
    <name type="scientific">marine sediment metagenome</name>
    <dbReference type="NCBI Taxonomy" id="412755"/>
    <lineage>
        <taxon>unclassified sequences</taxon>
        <taxon>metagenomes</taxon>
        <taxon>ecological metagenomes</taxon>
    </lineage>
</organism>
<dbReference type="AlphaFoldDB" id="A0A0F9CZ57"/>
<feature type="domain" description="Carboxyltransferase" evidence="4">
    <location>
        <begin position="26"/>
        <end position="174"/>
    </location>
</feature>
<evidence type="ECO:0000256" key="3">
    <source>
        <dbReference type="ARBA" id="ARBA00022840"/>
    </source>
</evidence>
<comment type="caution">
    <text evidence="5">The sequence shown here is derived from an EMBL/GenBank/DDBJ whole genome shotgun (WGS) entry which is preliminary data.</text>
</comment>
<reference evidence="5" key="1">
    <citation type="journal article" date="2015" name="Nature">
        <title>Complex archaea that bridge the gap between prokaryotes and eukaryotes.</title>
        <authorList>
            <person name="Spang A."/>
            <person name="Saw J.H."/>
            <person name="Jorgensen S.L."/>
            <person name="Zaremba-Niedzwiedzka K."/>
            <person name="Martijn J."/>
            <person name="Lind A.E."/>
            <person name="van Eijk R."/>
            <person name="Schleper C."/>
            <person name="Guy L."/>
            <person name="Ettema T.J."/>
        </authorList>
    </citation>
    <scope>NUCLEOTIDE SEQUENCE</scope>
</reference>
<evidence type="ECO:0000256" key="1">
    <source>
        <dbReference type="ARBA" id="ARBA00022741"/>
    </source>
</evidence>
<keyword evidence="1" id="KW-0547">Nucleotide-binding</keyword>
<sequence>MSRRIEIKRIGPGSSVQDMGRRGYLAQGLSRGGAADRLALLEGAALLDQPTDCAALELTAAGAVLSFDAPTRIALTGAPMPARLGDQALVWNASHAVPAGGVLTLGPVQRGVFAYLHVGGGIDRDSFVAMRTERDASLKMPRLIIPSLQVNMRAGTVPVDEAGNAVLKVPLNKL</sequence>
<evidence type="ECO:0000256" key="2">
    <source>
        <dbReference type="ARBA" id="ARBA00022801"/>
    </source>
</evidence>
<evidence type="ECO:0000259" key="4">
    <source>
        <dbReference type="SMART" id="SM00797"/>
    </source>
</evidence>
<keyword evidence="2" id="KW-0378">Hydrolase</keyword>
<dbReference type="InterPro" id="IPR052708">
    <property type="entry name" value="PxpC"/>
</dbReference>
<accession>A0A0F9CZ57</accession>